<keyword evidence="2" id="KW-1185">Reference proteome</keyword>
<evidence type="ECO:0000313" key="1">
    <source>
        <dbReference type="EMBL" id="EAT16887.1"/>
    </source>
</evidence>
<evidence type="ECO:0000313" key="2">
    <source>
        <dbReference type="Proteomes" id="UP000005695"/>
    </source>
</evidence>
<organism evidence="1 2">
    <name type="scientific">Desulfuromonas acetoxidans (strain DSM 684 / 11070)</name>
    <dbReference type="NCBI Taxonomy" id="281689"/>
    <lineage>
        <taxon>Bacteria</taxon>
        <taxon>Pseudomonadati</taxon>
        <taxon>Thermodesulfobacteriota</taxon>
        <taxon>Desulfuromonadia</taxon>
        <taxon>Desulfuromonadales</taxon>
        <taxon>Desulfuromonadaceae</taxon>
        <taxon>Desulfuromonas</taxon>
    </lineage>
</organism>
<name>Q1K2J4_DESA6</name>
<dbReference type="AlphaFoldDB" id="Q1K2J4"/>
<dbReference type="Proteomes" id="UP000005695">
    <property type="component" value="Unassembled WGS sequence"/>
</dbReference>
<sequence>MSETEKKLPAFTTKIDDVEVSIDMTRELIEELGAQKVNFLEVYRLIESFAHNLLENKNDSELRLENEDTKAFIDLDIKWQDEKMVKVKILDVDMKQVDQEGLPVRPKDAKFDFGKIEQEIEEEARALEAQAAQAR</sequence>
<dbReference type="EMBL" id="AAEW02000003">
    <property type="protein sequence ID" value="EAT16887.1"/>
    <property type="molecule type" value="Genomic_DNA"/>
</dbReference>
<dbReference type="RefSeq" id="WP_005998380.1">
    <property type="nucleotide sequence ID" value="NZ_AAEW02000003.1"/>
</dbReference>
<proteinExistence type="predicted"/>
<reference evidence="1" key="1">
    <citation type="submission" date="2006-05" db="EMBL/GenBank/DDBJ databases">
        <title>Annotation of the draft genome assembly of Desulfuromonas acetoxidans DSM 684.</title>
        <authorList>
            <consortium name="US DOE Joint Genome Institute (JGI-ORNL)"/>
            <person name="Larimer F."/>
            <person name="Land M."/>
            <person name="Hauser L."/>
        </authorList>
    </citation>
    <scope>NUCLEOTIDE SEQUENCE [LARGE SCALE GENOMIC DNA]</scope>
    <source>
        <strain evidence="1">DSM 684</strain>
    </source>
</reference>
<gene>
    <name evidence="1" type="ORF">Dace_2139</name>
</gene>
<protein>
    <submittedName>
        <fullName evidence="1">Uncharacterized protein</fullName>
    </submittedName>
</protein>
<reference evidence="1" key="2">
    <citation type="submission" date="2006-05" db="EMBL/GenBank/DDBJ databases">
        <title>Sequencing of the draft genome and assembly of Desulfuromonas acetoxidans DSM 684.</title>
        <authorList>
            <consortium name="US DOE Joint Genome Institute (JGI-PGF)"/>
            <person name="Copeland A."/>
            <person name="Lucas S."/>
            <person name="Lapidus A."/>
            <person name="Barry K."/>
            <person name="Detter J.C."/>
            <person name="Glavina del Rio T."/>
            <person name="Hammon N."/>
            <person name="Israni S."/>
            <person name="Dalin E."/>
            <person name="Tice H."/>
            <person name="Bruce D."/>
            <person name="Pitluck S."/>
            <person name="Richardson P."/>
        </authorList>
    </citation>
    <scope>NUCLEOTIDE SEQUENCE [LARGE SCALE GENOMIC DNA]</scope>
    <source>
        <strain evidence="1">DSM 684</strain>
    </source>
</reference>
<comment type="caution">
    <text evidence="1">The sequence shown here is derived from an EMBL/GenBank/DDBJ whole genome shotgun (WGS) entry which is preliminary data.</text>
</comment>
<accession>Q1K2J4</accession>